<dbReference type="NCBIfam" id="TIGR03847">
    <property type="entry name" value="conserved hypothetical protein"/>
    <property type="match status" value="1"/>
</dbReference>
<evidence type="ECO:0000313" key="2">
    <source>
        <dbReference type="Proteomes" id="UP000053274"/>
    </source>
</evidence>
<protein>
    <recommendedName>
        <fullName evidence="3">DUF3090 family protein</fullName>
    </recommendedName>
</protein>
<name>A0A0R2PEC7_9ACTN</name>
<comment type="caution">
    <text evidence="1">The sequence shown here is derived from an EMBL/GenBank/DDBJ whole genome shotgun (WGS) entry which is preliminary data.</text>
</comment>
<dbReference type="AlphaFoldDB" id="A0A0R2PEC7"/>
<evidence type="ECO:0000313" key="1">
    <source>
        <dbReference type="EMBL" id="KRO36247.1"/>
    </source>
</evidence>
<gene>
    <name evidence="1" type="ORF">ABR54_01705</name>
</gene>
<accession>A0A0R2PEC7</accession>
<evidence type="ECO:0008006" key="3">
    <source>
        <dbReference type="Google" id="ProtNLM"/>
    </source>
</evidence>
<reference evidence="1 2" key="1">
    <citation type="submission" date="2015-10" db="EMBL/GenBank/DDBJ databases">
        <title>Metagenome-Assembled Genomes uncover a global brackish microbiome.</title>
        <authorList>
            <person name="Hugerth L.W."/>
            <person name="Larsson J."/>
            <person name="Alneberg J."/>
            <person name="Lindh M.V."/>
            <person name="Legrand C."/>
            <person name="Pinhassi J."/>
            <person name="Andersson A.F."/>
        </authorList>
    </citation>
    <scope>NUCLEOTIDE SEQUENCE [LARGE SCALE GENOMIC DNA]</scope>
    <source>
        <strain evidence="1">BACL15 MAG-120619-bin91</strain>
    </source>
</reference>
<organism evidence="1 2">
    <name type="scientific">Actinobacteria bacterium BACL15 MAG-120619-bin91</name>
    <dbReference type="NCBI Taxonomy" id="1655562"/>
    <lineage>
        <taxon>Bacteria</taxon>
        <taxon>Bacillati</taxon>
        <taxon>Actinomycetota</taxon>
        <taxon>Actinomycetes</taxon>
        <taxon>Actinomycetes incertae sedis</taxon>
        <taxon>ac1 cluster</taxon>
    </lineage>
</organism>
<proteinExistence type="predicted"/>
<dbReference type="EMBL" id="LIAM01000019">
    <property type="protein sequence ID" value="KRO36247.1"/>
    <property type="molecule type" value="Genomic_DNA"/>
</dbReference>
<dbReference type="Pfam" id="PF11290">
    <property type="entry name" value="DUF3090"/>
    <property type="match status" value="1"/>
</dbReference>
<dbReference type="Proteomes" id="UP000053274">
    <property type="component" value="Unassembled WGS sequence"/>
</dbReference>
<sequence length="169" mass="18644">MRYIFTTPERCVAGTIGQPGERAFFIQAREGARVMSVALEKAQVQAMVNRLELMIAEVRKGNPLVFVEALAVDDAPLETPVEEEFQVGAISLAWNEENALVSIELYELDNDEDQAQGKVLEINISLGMASAFVQRSRALVNAGRLPCPFCGIPIDPRGHLCPRANGYRR</sequence>
<dbReference type="InterPro" id="IPR021441">
    <property type="entry name" value="DUF3090"/>
</dbReference>